<evidence type="ECO:0000256" key="1">
    <source>
        <dbReference type="SAM" id="MobiDB-lite"/>
    </source>
</evidence>
<evidence type="ECO:0000313" key="2">
    <source>
        <dbReference type="EMBL" id="TMW81160.1"/>
    </source>
</evidence>
<accession>A0A6N2AHQ4</accession>
<name>A0A6N2AHQ4_SOLCI</name>
<feature type="compositionally biased region" description="Basic and acidic residues" evidence="1">
    <location>
        <begin position="40"/>
        <end position="57"/>
    </location>
</feature>
<comment type="caution">
    <text evidence="2">The sequence shown here is derived from an EMBL/GenBank/DDBJ whole genome shotgun (WGS) entry which is preliminary data.</text>
</comment>
<dbReference type="AlphaFoldDB" id="A0A6N2AHQ4"/>
<reference evidence="2" key="1">
    <citation type="submission" date="2019-05" db="EMBL/GenBank/DDBJ databases">
        <title>The de novo reference genome and transcriptome assemblies of the wild tomato species Solanum chilense.</title>
        <authorList>
            <person name="Stam R."/>
            <person name="Nosenko T."/>
            <person name="Hoerger A.C."/>
            <person name="Stephan W."/>
            <person name="Seidel M.A."/>
            <person name="Kuhn J.M.M."/>
            <person name="Haberer G."/>
            <person name="Tellier A."/>
        </authorList>
    </citation>
    <scope>NUCLEOTIDE SEQUENCE</scope>
    <source>
        <tissue evidence="2">Mature leaves</tissue>
    </source>
</reference>
<gene>
    <name evidence="2" type="ORF">EJD97_011499</name>
</gene>
<dbReference type="EMBL" id="RXGB01029217">
    <property type="protein sequence ID" value="TMW81160.1"/>
    <property type="molecule type" value="Genomic_DNA"/>
</dbReference>
<feature type="non-terminal residue" evidence="2">
    <location>
        <position position="1"/>
    </location>
</feature>
<feature type="region of interest" description="Disordered" evidence="1">
    <location>
        <begin position="31"/>
        <end position="57"/>
    </location>
</feature>
<sequence>IDKSDVDLVDAEKNFPASDVLQSNESPVKYKNSVKIGKSNVEDKTHDQSYLKGEDLKNARSELKDQINAKS</sequence>
<protein>
    <submittedName>
        <fullName evidence="2">Uncharacterized protein</fullName>
    </submittedName>
</protein>
<organism evidence="2">
    <name type="scientific">Solanum chilense</name>
    <name type="common">Tomato</name>
    <name type="synonym">Lycopersicon chilense</name>
    <dbReference type="NCBI Taxonomy" id="4083"/>
    <lineage>
        <taxon>Eukaryota</taxon>
        <taxon>Viridiplantae</taxon>
        <taxon>Streptophyta</taxon>
        <taxon>Embryophyta</taxon>
        <taxon>Tracheophyta</taxon>
        <taxon>Spermatophyta</taxon>
        <taxon>Magnoliopsida</taxon>
        <taxon>eudicotyledons</taxon>
        <taxon>Gunneridae</taxon>
        <taxon>Pentapetalae</taxon>
        <taxon>asterids</taxon>
        <taxon>lamiids</taxon>
        <taxon>Solanales</taxon>
        <taxon>Solanaceae</taxon>
        <taxon>Solanoideae</taxon>
        <taxon>Solaneae</taxon>
        <taxon>Solanum</taxon>
        <taxon>Solanum subgen. Lycopersicon</taxon>
    </lineage>
</organism>
<proteinExistence type="predicted"/>